<feature type="domain" description="EGF-like" evidence="26">
    <location>
        <begin position="659"/>
        <end position="703"/>
    </location>
</feature>
<dbReference type="InterPro" id="IPR000884">
    <property type="entry name" value="TSP1_rpt"/>
</dbReference>
<evidence type="ECO:0000256" key="3">
    <source>
        <dbReference type="ARBA" id="ARBA00004369"/>
    </source>
</evidence>
<keyword evidence="10 25" id="KW-0732">Signal</keyword>
<dbReference type="Gene3D" id="4.10.1080.10">
    <property type="entry name" value="TSP type-3 repeat"/>
    <property type="match status" value="2"/>
</dbReference>
<evidence type="ECO:0000256" key="17">
    <source>
        <dbReference type="ARBA" id="ARBA00023180"/>
    </source>
</evidence>
<keyword evidence="15" id="KW-0703">Sarcoplasmic reticulum</keyword>
<accession>A0A8D3CGQ3</accession>
<dbReference type="PROSITE" id="PS01208">
    <property type="entry name" value="VWFC_1"/>
    <property type="match status" value="1"/>
</dbReference>
<dbReference type="GO" id="GO:0008201">
    <property type="term" value="F:heparin binding"/>
    <property type="evidence" value="ECO:0007669"/>
    <property type="project" value="UniProtKB-KW"/>
</dbReference>
<dbReference type="InterPro" id="IPR048287">
    <property type="entry name" value="TSPN-like_N"/>
</dbReference>
<feature type="coiled-coil region" evidence="23">
    <location>
        <begin position="295"/>
        <end position="322"/>
    </location>
</feature>
<dbReference type="PRINTS" id="PR01705">
    <property type="entry name" value="TSP1REPEAT"/>
</dbReference>
<proteinExistence type="inferred from homology"/>
<dbReference type="FunFam" id="2.10.25.10:FF:000027">
    <property type="entry name" value="Thrombospondin 3"/>
    <property type="match status" value="1"/>
</dbReference>
<feature type="repeat" description="TSP type-3" evidence="22">
    <location>
        <begin position="850"/>
        <end position="885"/>
    </location>
</feature>
<keyword evidence="11" id="KW-0677">Repeat</keyword>
<evidence type="ECO:0000256" key="5">
    <source>
        <dbReference type="ARBA" id="ARBA00009456"/>
    </source>
</evidence>
<dbReference type="InterPro" id="IPR028974">
    <property type="entry name" value="TSP_type-3_rpt"/>
</dbReference>
<dbReference type="SUPFAM" id="SSF57196">
    <property type="entry name" value="EGF/Laminin"/>
    <property type="match status" value="1"/>
</dbReference>
<dbReference type="GeneTree" id="ENSGT00940000155832"/>
<feature type="repeat" description="TSP type-3" evidence="22">
    <location>
        <begin position="886"/>
        <end position="921"/>
    </location>
</feature>
<dbReference type="FunFam" id="2.20.100.10:FF:000004">
    <property type="entry name" value="Adhesion G protein-coupled receptor B2"/>
    <property type="match status" value="1"/>
</dbReference>
<evidence type="ECO:0000256" key="19">
    <source>
        <dbReference type="ARBA" id="ARBA00072399"/>
    </source>
</evidence>
<dbReference type="SUPFAM" id="SSF57603">
    <property type="entry name" value="FnI-like domain"/>
    <property type="match status" value="1"/>
</dbReference>
<dbReference type="SMART" id="SM00181">
    <property type="entry name" value="EGF"/>
    <property type="match status" value="3"/>
</dbReference>
<dbReference type="PROSITE" id="PS50184">
    <property type="entry name" value="VWFC_2"/>
    <property type="match status" value="1"/>
</dbReference>
<dbReference type="Gene3D" id="2.20.100.10">
    <property type="entry name" value="Thrombospondin type-1 (TSP1) repeat"/>
    <property type="match status" value="3"/>
</dbReference>
<dbReference type="PROSITE" id="PS50026">
    <property type="entry name" value="EGF_3"/>
    <property type="match status" value="2"/>
</dbReference>
<protein>
    <recommendedName>
        <fullName evidence="19">Thrombospondin-1</fullName>
    </recommendedName>
    <alternativeName>
        <fullName evidence="20">Glycoprotein G</fullName>
    </alternativeName>
</protein>
<evidence type="ECO:0000256" key="1">
    <source>
        <dbReference type="ARBA" id="ARBA00004240"/>
    </source>
</evidence>
<gene>
    <name evidence="29" type="primary">thbs1b</name>
</gene>
<dbReference type="PANTHER" id="PTHR10199">
    <property type="entry name" value="THROMBOSPONDIN"/>
    <property type="match status" value="1"/>
</dbReference>
<evidence type="ECO:0000256" key="14">
    <source>
        <dbReference type="ARBA" id="ARBA00022889"/>
    </source>
</evidence>
<dbReference type="PROSITE" id="PS01186">
    <property type="entry name" value="EGF_2"/>
    <property type="match status" value="1"/>
</dbReference>
<keyword evidence="23" id="KW-0175">Coiled coil</keyword>
<organism evidence="29 30">
    <name type="scientific">Scophthalmus maximus</name>
    <name type="common">Turbot</name>
    <name type="synonym">Psetta maxima</name>
    <dbReference type="NCBI Taxonomy" id="52904"/>
    <lineage>
        <taxon>Eukaryota</taxon>
        <taxon>Metazoa</taxon>
        <taxon>Chordata</taxon>
        <taxon>Craniata</taxon>
        <taxon>Vertebrata</taxon>
        <taxon>Euteleostomi</taxon>
        <taxon>Actinopterygii</taxon>
        <taxon>Neopterygii</taxon>
        <taxon>Teleostei</taxon>
        <taxon>Neoteleostei</taxon>
        <taxon>Acanthomorphata</taxon>
        <taxon>Carangaria</taxon>
        <taxon>Pleuronectiformes</taxon>
        <taxon>Pleuronectoidei</taxon>
        <taxon>Scophthalmidae</taxon>
        <taxon>Scophthalmus</taxon>
    </lineage>
</organism>
<keyword evidence="13 22" id="KW-0106">Calcium</keyword>
<evidence type="ECO:0000256" key="7">
    <source>
        <dbReference type="ARBA" id="ARBA00022530"/>
    </source>
</evidence>
<evidence type="ECO:0000256" key="13">
    <source>
        <dbReference type="ARBA" id="ARBA00022837"/>
    </source>
</evidence>
<dbReference type="InterPro" id="IPR000742">
    <property type="entry name" value="EGF"/>
</dbReference>
<evidence type="ECO:0000256" key="16">
    <source>
        <dbReference type="ARBA" id="ARBA00023157"/>
    </source>
</evidence>
<dbReference type="SMART" id="SM00179">
    <property type="entry name" value="EGF_CA"/>
    <property type="match status" value="2"/>
</dbReference>
<evidence type="ECO:0000256" key="15">
    <source>
        <dbReference type="ARBA" id="ARBA00022951"/>
    </source>
</evidence>
<evidence type="ECO:0000256" key="18">
    <source>
        <dbReference type="ARBA" id="ARBA00023230"/>
    </source>
</evidence>
<dbReference type="InterPro" id="IPR001881">
    <property type="entry name" value="EGF-like_Ca-bd_dom"/>
</dbReference>
<feature type="repeat" description="TSP type-3" evidence="22">
    <location>
        <begin position="734"/>
        <end position="769"/>
    </location>
</feature>
<feature type="compositionally biased region" description="Basic and acidic residues" evidence="24">
    <location>
        <begin position="850"/>
        <end position="861"/>
    </location>
</feature>
<evidence type="ECO:0000313" key="30">
    <source>
        <dbReference type="Proteomes" id="UP000694558"/>
    </source>
</evidence>
<keyword evidence="17" id="KW-0325">Glycoprotein</keyword>
<keyword evidence="16" id="KW-1015">Disulfide bond</keyword>
<evidence type="ECO:0000256" key="2">
    <source>
        <dbReference type="ARBA" id="ARBA00004241"/>
    </source>
</evidence>
<name>A0A8D3CGQ3_SCOMX</name>
<dbReference type="FunFam" id="2.10.25.10:FF:000025">
    <property type="entry name" value="Thrombospondin 3"/>
    <property type="match status" value="1"/>
</dbReference>
<feature type="chain" id="PRO_5034872119" description="Thrombospondin-1" evidence="25">
    <location>
        <begin position="19"/>
        <end position="1142"/>
    </location>
</feature>
<dbReference type="SMART" id="SM00209">
    <property type="entry name" value="TSP1"/>
    <property type="match status" value="3"/>
</dbReference>
<evidence type="ECO:0000256" key="21">
    <source>
        <dbReference type="PROSITE-ProRule" id="PRU00076"/>
    </source>
</evidence>
<comment type="caution">
    <text evidence="21">Lacks conserved residue(s) required for the propagation of feature annotation.</text>
</comment>
<evidence type="ECO:0000256" key="20">
    <source>
        <dbReference type="ARBA" id="ARBA00077057"/>
    </source>
</evidence>
<dbReference type="Pfam" id="PF00090">
    <property type="entry name" value="TSP_1"/>
    <property type="match status" value="3"/>
</dbReference>
<dbReference type="GO" id="GO:0005576">
    <property type="term" value="C:extracellular region"/>
    <property type="evidence" value="ECO:0007669"/>
    <property type="project" value="InterPro"/>
</dbReference>
<dbReference type="Pfam" id="PF02412">
    <property type="entry name" value="TSP_3"/>
    <property type="match status" value="5"/>
</dbReference>
<dbReference type="InterPro" id="IPR036383">
    <property type="entry name" value="TSP1_rpt_sf"/>
</dbReference>
<feature type="region of interest" description="Disordered" evidence="24">
    <location>
        <begin position="805"/>
        <end position="877"/>
    </location>
</feature>
<dbReference type="Gene3D" id="2.60.120.200">
    <property type="match status" value="2"/>
</dbReference>
<reference evidence="29" key="2">
    <citation type="submission" date="2025-08" db="UniProtKB">
        <authorList>
            <consortium name="Ensembl"/>
        </authorList>
    </citation>
    <scope>IDENTIFICATION</scope>
</reference>
<evidence type="ECO:0000256" key="9">
    <source>
        <dbReference type="ARBA" id="ARBA00022674"/>
    </source>
</evidence>
<dbReference type="FunFam" id="2.10.25.10:FF:000070">
    <property type="entry name" value="Thrombospondin 2"/>
    <property type="match status" value="1"/>
</dbReference>
<dbReference type="InterPro" id="IPR001007">
    <property type="entry name" value="VWF_dom"/>
</dbReference>
<dbReference type="InterPro" id="IPR017897">
    <property type="entry name" value="Thrombospondin_3_rpt"/>
</dbReference>
<dbReference type="Gene3D" id="6.20.200.20">
    <property type="match status" value="1"/>
</dbReference>
<dbReference type="PANTHER" id="PTHR10199:SF78">
    <property type="entry name" value="THROMBOSPONDIN-1"/>
    <property type="match status" value="1"/>
</dbReference>
<keyword evidence="9" id="KW-0358">Heparin-binding</keyword>
<dbReference type="InterPro" id="IPR003367">
    <property type="entry name" value="Thrombospondin_3-like_rpt"/>
</dbReference>
<evidence type="ECO:0000256" key="24">
    <source>
        <dbReference type="SAM" id="MobiDB-lite"/>
    </source>
</evidence>
<dbReference type="SUPFAM" id="SSF49899">
    <property type="entry name" value="Concanavalin A-like lectins/glucanases"/>
    <property type="match status" value="2"/>
</dbReference>
<dbReference type="FunFam" id="2.20.100.10:FF:000007">
    <property type="entry name" value="Thrombospondin 1"/>
    <property type="match status" value="2"/>
</dbReference>
<evidence type="ECO:0000313" key="29">
    <source>
        <dbReference type="Ensembl" id="ENSSMAP00000046461.1"/>
    </source>
</evidence>
<dbReference type="FunFam" id="4.10.1080.10:FF:000001">
    <property type="entry name" value="Thrombospondin 3"/>
    <property type="match status" value="1"/>
</dbReference>
<evidence type="ECO:0000259" key="27">
    <source>
        <dbReference type="PROSITE" id="PS50184"/>
    </source>
</evidence>
<evidence type="ECO:0000256" key="10">
    <source>
        <dbReference type="ARBA" id="ARBA00022729"/>
    </source>
</evidence>
<evidence type="ECO:0000256" key="22">
    <source>
        <dbReference type="PROSITE-ProRule" id="PRU00634"/>
    </source>
</evidence>
<dbReference type="GO" id="GO:0006986">
    <property type="term" value="P:response to unfolded protein"/>
    <property type="evidence" value="ECO:0007669"/>
    <property type="project" value="UniProtKB-KW"/>
</dbReference>
<keyword evidence="8 21" id="KW-0245">EGF-like domain</keyword>
<keyword evidence="7" id="KW-0272">Extracellular matrix</keyword>
<dbReference type="FunFam" id="2.60.120.200:FF:000009">
    <property type="entry name" value="Thrombospondin 1"/>
    <property type="match status" value="1"/>
</dbReference>
<dbReference type="GO" id="GO:0007155">
    <property type="term" value="P:cell adhesion"/>
    <property type="evidence" value="ECO:0007669"/>
    <property type="project" value="UniProtKB-KW"/>
</dbReference>
<evidence type="ECO:0000256" key="11">
    <source>
        <dbReference type="ARBA" id="ARBA00022737"/>
    </source>
</evidence>
<dbReference type="SMART" id="SM00214">
    <property type="entry name" value="VWC"/>
    <property type="match status" value="1"/>
</dbReference>
<dbReference type="FunFam" id="2.60.120.200:FF:000041">
    <property type="entry name" value="thrombospondin-1"/>
    <property type="match status" value="1"/>
</dbReference>
<reference evidence="29" key="1">
    <citation type="submission" date="2023-05" db="EMBL/GenBank/DDBJ databases">
        <title>High-quality long-read genome of Scophthalmus maximus.</title>
        <authorList>
            <person name="Lien S."/>
            <person name="Martinez P."/>
        </authorList>
    </citation>
    <scope>NUCLEOTIDE SEQUENCE [LARGE SCALE GENOMIC DNA]</scope>
</reference>
<evidence type="ECO:0000259" key="28">
    <source>
        <dbReference type="PROSITE" id="PS51236"/>
    </source>
</evidence>
<dbReference type="SMART" id="SM00210">
    <property type="entry name" value="TSPN"/>
    <property type="match status" value="1"/>
</dbReference>
<feature type="signal peptide" evidence="25">
    <location>
        <begin position="1"/>
        <end position="18"/>
    </location>
</feature>
<evidence type="ECO:0000259" key="26">
    <source>
        <dbReference type="PROSITE" id="PS50026"/>
    </source>
</evidence>
<dbReference type="PROSITE" id="PS51234">
    <property type="entry name" value="TSP3"/>
    <property type="match status" value="3"/>
</dbReference>
<dbReference type="SUPFAM" id="SSF103647">
    <property type="entry name" value="TSP type-3 repeat"/>
    <property type="match status" value="2"/>
</dbReference>
<keyword evidence="14" id="KW-0130">Cell adhesion</keyword>
<dbReference type="GO" id="GO:0016529">
    <property type="term" value="C:sarcoplasmic reticulum"/>
    <property type="evidence" value="ECO:0007669"/>
    <property type="project" value="UniProtKB-SubCell"/>
</dbReference>
<dbReference type="GO" id="GO:0009986">
    <property type="term" value="C:cell surface"/>
    <property type="evidence" value="ECO:0007669"/>
    <property type="project" value="UniProtKB-SubCell"/>
</dbReference>
<feature type="domain" description="EGF-like" evidence="26">
    <location>
        <begin position="560"/>
        <end position="600"/>
    </location>
</feature>
<dbReference type="InterPro" id="IPR013320">
    <property type="entry name" value="ConA-like_dom_sf"/>
</dbReference>
<dbReference type="Pfam" id="PF00093">
    <property type="entry name" value="VWC"/>
    <property type="match status" value="1"/>
</dbReference>
<keyword evidence="6" id="KW-0964">Secreted</keyword>
<evidence type="ECO:0000256" key="4">
    <source>
        <dbReference type="ARBA" id="ARBA00004498"/>
    </source>
</evidence>
<dbReference type="Proteomes" id="UP000694558">
    <property type="component" value="Chromosome 20"/>
</dbReference>
<dbReference type="AlphaFoldDB" id="A0A8D3CGQ3"/>
<evidence type="ECO:0000256" key="8">
    <source>
        <dbReference type="ARBA" id="ARBA00022536"/>
    </source>
</evidence>
<sequence>MFILFLFWGGVNLSQAAGRCFTMRLTDIFLLLMLWKCEGTRVAESRDDNSVYDLFDLIQVPKKNHGVTLVKGDDPYSPAYKILNPDLIPPVPEGAFRDLIDSIHEERGFLLLLNFKQSKRTRGSLLTVEKRDATGPVFEIVSNGKANTLDIVFSTENKQQVVSIEEADLATGHWKNITLFVQEDRAVLYAGCDEVNTAELDAPIQSILTHETPVSAQLRIGKGAIKNSNGVLQNVRFVFGTTLDAILRNKGCKSCDSRLVCGVPVLTPNDFCACEDLQMVCGFSCDDLVSMFKELKGLGVVVKELSNELRQLTHENKLIKTRIEFPGGVCIHNGIVHKNKDEWTVDDCTECTCQNSATVCRKISCPLIPCANATVPDGECCPRCGTPSDYAEDGWSLWSEWTHCSVSCGRGIQQRGRSCDRINNNCEGTSVQTRDCYLQECDKRFKQDGGWSHWSPWSSCSVTCGSGVITHIRLCNSPIPQLGGKDCAGEGRQTEKCQMSPCPINGNWGPWSPWDTCTLTCGGGVQTRKRLCNDPGPKYGGKECVGEAKDTQMCNKKACPIDGCLSNPCFAGAKCTSFPDGSWKCGKCPAGYAGNGVKCKDVDECKEVPDACFEFNGVHRCENTEPGYNCLPCPPRYSGPQPFGRGVEYAAANKQMCTPRNPCLDGSHDCNKNARCNYLGHFADPMFRCECRPGYAGNGHICGEDTDLDGWPNADLVCVENATYHCKKVGNGETDTDNNGEGDACAVDIDGDGILNEKDNCPLVYNVDQRDTDLDGVGDMCDNCPLEHNPDQVCAHTRTMGEGGEQVNADVVDSDDDRVGDKCDSNQDIDEDGHQNNLDNCPYIPNANQADHDKDGKGDACDHDDDNDGIPDDKDNCRLAFNPDQLDTDGDGRGDACKDDFDQDNVPDIYDVCPENFGISETDFRQFQMVPLDPKGTSQIDPNWVVRHQGKELVQTVNCDPGIAVGYHEFNGVDFSGTFFINTERDDDYAGFVFGYQSSSRFYVVMWKQITQTYWSNKPTKAQGYSGLSIKVVNSTTGPGEHLRNALWHTGNTPGQVRTLWHDPKNVGWKDFTAYRWHLIHRPRTGHIRVVMYEGKKIMADSGSIYDKTYAGGRLGLFVFSQEMVYFSDLKYECRGKDLCEV</sequence>
<dbReference type="Ensembl" id="ENSSMAT00000070545.1">
    <property type="protein sequence ID" value="ENSSMAP00000046461.1"/>
    <property type="gene ID" value="ENSSMAG00000019636.2"/>
</dbReference>
<feature type="domain" description="VWFC" evidence="27">
    <location>
        <begin position="328"/>
        <end position="385"/>
    </location>
</feature>
<dbReference type="PROSITE" id="PS50092">
    <property type="entry name" value="TSP1"/>
    <property type="match status" value="3"/>
</dbReference>
<dbReference type="GO" id="GO:0005509">
    <property type="term" value="F:calcium ion binding"/>
    <property type="evidence" value="ECO:0007669"/>
    <property type="project" value="UniProtKB-UniRule"/>
</dbReference>
<dbReference type="SUPFAM" id="SSF82895">
    <property type="entry name" value="TSP-1 type 1 repeat"/>
    <property type="match status" value="3"/>
</dbReference>
<dbReference type="GO" id="GO:0016525">
    <property type="term" value="P:negative regulation of angiogenesis"/>
    <property type="evidence" value="ECO:0007669"/>
    <property type="project" value="TreeGrafter"/>
</dbReference>
<dbReference type="PROSITE" id="PS51236">
    <property type="entry name" value="TSP_CTER"/>
    <property type="match status" value="1"/>
</dbReference>
<evidence type="ECO:0000256" key="6">
    <source>
        <dbReference type="ARBA" id="ARBA00022525"/>
    </source>
</evidence>
<dbReference type="Pfam" id="PF05735">
    <property type="entry name" value="TSP_C"/>
    <property type="match status" value="1"/>
</dbReference>
<comment type="subcellular location">
    <subcellularLocation>
        <location evidence="2">Cell surface</location>
    </subcellularLocation>
    <subcellularLocation>
        <location evidence="1">Endoplasmic reticulum</location>
    </subcellularLocation>
    <subcellularLocation>
        <location evidence="3">Sarcoplasmic reticulum</location>
    </subcellularLocation>
    <subcellularLocation>
        <location evidence="4">Secreted</location>
        <location evidence="4">Extracellular space</location>
        <location evidence="4">Extracellular matrix</location>
    </subcellularLocation>
</comment>
<dbReference type="Gene3D" id="2.10.25.10">
    <property type="entry name" value="Laminin"/>
    <property type="match status" value="2"/>
</dbReference>
<evidence type="ECO:0000256" key="23">
    <source>
        <dbReference type="SAM" id="Coils"/>
    </source>
</evidence>
<dbReference type="InterPro" id="IPR008859">
    <property type="entry name" value="Thrombospondin_C"/>
</dbReference>
<feature type="domain" description="TSP C-terminal" evidence="28">
    <location>
        <begin position="925"/>
        <end position="1139"/>
    </location>
</feature>
<comment type="similarity">
    <text evidence="5">Belongs to the thrombospondin family.</text>
</comment>
<evidence type="ECO:0000256" key="12">
    <source>
        <dbReference type="ARBA" id="ARBA00022824"/>
    </source>
</evidence>
<keyword evidence="12" id="KW-0256">Endoplasmic reticulum</keyword>
<evidence type="ECO:0000256" key="25">
    <source>
        <dbReference type="SAM" id="SignalP"/>
    </source>
</evidence>
<keyword evidence="18" id="KW-0834">Unfolded protein response</keyword>